<keyword evidence="2" id="KW-0808">Transferase</keyword>
<sequence>MKVVLFCGGQGIRLREYSETIPKPMVNIGYRPILWEVMKYYSSFGHNEFILCLGYKADVIKNYFINYDETVSNDFVYANGGKNIELISSDISNWKITFVDTGQSANIGMRLMKVREYLQDEEMFLANYSDGLTDLNLPDMINWFSKKKEKTAAFMVYQPSQSFHVVKRRRDGTVDEISPIGNSGLHLNTGYFIFRKEIFDNINYGEDLVEEPFKRMIQKKKLVSWEHKGFWASMDTFKDKKLLDDIYASGTPPWEVWRKAEERFDRQINEVTPFEHGPN</sequence>
<dbReference type="PANTHER" id="PTHR47183">
    <property type="entry name" value="GLUCOSE-1-PHOSPHATE CYTIDYLYLTRANSFERASE-RELATED"/>
    <property type="match status" value="1"/>
</dbReference>
<keyword evidence="2" id="KW-0548">Nucleotidyltransferase</keyword>
<proteinExistence type="predicted"/>
<dbReference type="SUPFAM" id="SSF53448">
    <property type="entry name" value="Nucleotide-diphospho-sugar transferases"/>
    <property type="match status" value="1"/>
</dbReference>
<gene>
    <name evidence="2" type="ORF">GM418_09750</name>
</gene>
<dbReference type="Proteomes" id="UP000428260">
    <property type="component" value="Chromosome"/>
</dbReference>
<organism evidence="2 3">
    <name type="scientific">Maribellus comscasis</name>
    <dbReference type="NCBI Taxonomy" id="2681766"/>
    <lineage>
        <taxon>Bacteria</taxon>
        <taxon>Pseudomonadati</taxon>
        <taxon>Bacteroidota</taxon>
        <taxon>Bacteroidia</taxon>
        <taxon>Marinilabiliales</taxon>
        <taxon>Prolixibacteraceae</taxon>
        <taxon>Maribellus</taxon>
    </lineage>
</organism>
<dbReference type="InterPro" id="IPR005835">
    <property type="entry name" value="NTP_transferase_dom"/>
</dbReference>
<accession>A0A6I6JS67</accession>
<protein>
    <submittedName>
        <fullName evidence="2">Glucose-1-phosphate cytidylyltransferase</fullName>
    </submittedName>
</protein>
<dbReference type="Gene3D" id="3.90.550.10">
    <property type="entry name" value="Spore Coat Polysaccharide Biosynthesis Protein SpsA, Chain A"/>
    <property type="match status" value="1"/>
</dbReference>
<name>A0A6I6JS67_9BACT</name>
<dbReference type="AlphaFoldDB" id="A0A6I6JS67"/>
<evidence type="ECO:0000313" key="2">
    <source>
        <dbReference type="EMBL" id="QGY43930.1"/>
    </source>
</evidence>
<keyword evidence="3" id="KW-1185">Reference proteome</keyword>
<dbReference type="RefSeq" id="WP_158865547.1">
    <property type="nucleotide sequence ID" value="NZ_CP046401.1"/>
</dbReference>
<evidence type="ECO:0000259" key="1">
    <source>
        <dbReference type="Pfam" id="PF00483"/>
    </source>
</evidence>
<dbReference type="InterPro" id="IPR013446">
    <property type="entry name" value="G1P_cyt_trans-like"/>
</dbReference>
<dbReference type="InterPro" id="IPR029044">
    <property type="entry name" value="Nucleotide-diphossugar_trans"/>
</dbReference>
<reference evidence="2 3" key="1">
    <citation type="submission" date="2019-11" db="EMBL/GenBank/DDBJ databases">
        <authorList>
            <person name="Zheng R.K."/>
            <person name="Sun C.M."/>
        </authorList>
    </citation>
    <scope>NUCLEOTIDE SEQUENCE [LARGE SCALE GENOMIC DNA]</scope>
    <source>
        <strain evidence="2 3">WC007</strain>
    </source>
</reference>
<dbReference type="Pfam" id="PF00483">
    <property type="entry name" value="NTP_transferase"/>
    <property type="match status" value="1"/>
</dbReference>
<dbReference type="KEGG" id="mcos:GM418_09750"/>
<dbReference type="GO" id="GO:0047343">
    <property type="term" value="F:glucose-1-phosphate cytidylyltransferase activity"/>
    <property type="evidence" value="ECO:0007669"/>
    <property type="project" value="InterPro"/>
</dbReference>
<evidence type="ECO:0000313" key="3">
    <source>
        <dbReference type="Proteomes" id="UP000428260"/>
    </source>
</evidence>
<dbReference type="EMBL" id="CP046401">
    <property type="protein sequence ID" value="QGY43930.1"/>
    <property type="molecule type" value="Genomic_DNA"/>
</dbReference>
<feature type="domain" description="Nucleotidyl transferase" evidence="1">
    <location>
        <begin position="3"/>
        <end position="231"/>
    </location>
</feature>
<dbReference type="PANTHER" id="PTHR47183:SF3">
    <property type="entry name" value="TRANSFERASE"/>
    <property type="match status" value="1"/>
</dbReference>